<dbReference type="VEuPathDB" id="FungiDB:An01g09720"/>
<accession>A0AAJ8DXH6</accession>
<feature type="region of interest" description="Disordered" evidence="1">
    <location>
        <begin position="1"/>
        <end position="40"/>
    </location>
</feature>
<reference evidence="2" key="2">
    <citation type="submission" date="2025-08" db="UniProtKB">
        <authorList>
            <consortium name="RefSeq"/>
        </authorList>
    </citation>
    <scope>IDENTIFICATION</scope>
</reference>
<evidence type="ECO:0000313" key="2">
    <source>
        <dbReference type="RefSeq" id="XP_059599720.1"/>
    </source>
</evidence>
<organism evidence="2">
    <name type="scientific">Aspergillus niger</name>
    <dbReference type="NCBI Taxonomy" id="5061"/>
    <lineage>
        <taxon>Eukaryota</taxon>
        <taxon>Fungi</taxon>
        <taxon>Dikarya</taxon>
        <taxon>Ascomycota</taxon>
        <taxon>Pezizomycotina</taxon>
        <taxon>Eurotiomycetes</taxon>
        <taxon>Eurotiomycetidae</taxon>
        <taxon>Eurotiales</taxon>
        <taxon>Aspergillaceae</taxon>
        <taxon>Aspergillus</taxon>
        <taxon>Aspergillus subgen. Circumdati</taxon>
    </lineage>
</organism>
<gene>
    <name evidence="2" type="ORF">An01g09720</name>
</gene>
<protein>
    <submittedName>
        <fullName evidence="2">Uncharacterized protein</fullName>
    </submittedName>
</protein>
<dbReference type="AlphaFoldDB" id="A0AAJ8DXH6"/>
<evidence type="ECO:0000256" key="1">
    <source>
        <dbReference type="SAM" id="MobiDB-lite"/>
    </source>
</evidence>
<dbReference type="GeneID" id="84590057"/>
<sequence length="75" mass="8556">MHARSEAKRHRLPTTGRDSRSVDGTDWIDMVPGVGMQESDGERKDLEIMKASLSIRHEARPYAVLMQHYALHIVN</sequence>
<dbReference type="RefSeq" id="XP_059599720.1">
    <property type="nucleotide sequence ID" value="XM_059750686.1"/>
</dbReference>
<dbReference type="KEGG" id="ang:An01g09720"/>
<proteinExistence type="predicted"/>
<name>A0AAJ8DXH6_ASPNG</name>
<reference evidence="2" key="1">
    <citation type="submission" date="2025-02" db="EMBL/GenBank/DDBJ databases">
        <authorList>
            <consortium name="NCBI Genome Project"/>
        </authorList>
    </citation>
    <scope>NUCLEOTIDE SEQUENCE</scope>
</reference>